<keyword evidence="2" id="KW-1185">Reference proteome</keyword>
<protein>
    <submittedName>
        <fullName evidence="1">Uncharacterized protein</fullName>
    </submittedName>
</protein>
<comment type="caution">
    <text evidence="1">The sequence shown here is derived from an EMBL/GenBank/DDBJ whole genome shotgun (WGS) entry which is preliminary data.</text>
</comment>
<dbReference type="EMBL" id="JAQIZT010000011">
    <property type="protein sequence ID" value="KAJ6979553.1"/>
    <property type="molecule type" value="Genomic_DNA"/>
</dbReference>
<evidence type="ECO:0000313" key="1">
    <source>
        <dbReference type="EMBL" id="KAJ6979553.1"/>
    </source>
</evidence>
<reference evidence="1" key="1">
    <citation type="journal article" date="2023" name="Mol. Ecol. Resour.">
        <title>Chromosome-level genome assembly of a triploid poplar Populus alba 'Berolinensis'.</title>
        <authorList>
            <person name="Chen S."/>
            <person name="Yu Y."/>
            <person name="Wang X."/>
            <person name="Wang S."/>
            <person name="Zhang T."/>
            <person name="Zhou Y."/>
            <person name="He R."/>
            <person name="Meng N."/>
            <person name="Wang Y."/>
            <person name="Liu W."/>
            <person name="Liu Z."/>
            <person name="Liu J."/>
            <person name="Guo Q."/>
            <person name="Huang H."/>
            <person name="Sederoff R.R."/>
            <person name="Wang G."/>
            <person name="Qu G."/>
            <person name="Chen S."/>
        </authorList>
    </citation>
    <scope>NUCLEOTIDE SEQUENCE</scope>
    <source>
        <strain evidence="1">SC-2020</strain>
    </source>
</reference>
<proteinExistence type="predicted"/>
<organism evidence="1 2">
    <name type="scientific">Populus alba x Populus x berolinensis</name>
    <dbReference type="NCBI Taxonomy" id="444605"/>
    <lineage>
        <taxon>Eukaryota</taxon>
        <taxon>Viridiplantae</taxon>
        <taxon>Streptophyta</taxon>
        <taxon>Embryophyta</taxon>
        <taxon>Tracheophyta</taxon>
        <taxon>Spermatophyta</taxon>
        <taxon>Magnoliopsida</taxon>
        <taxon>eudicotyledons</taxon>
        <taxon>Gunneridae</taxon>
        <taxon>Pentapetalae</taxon>
        <taxon>rosids</taxon>
        <taxon>fabids</taxon>
        <taxon>Malpighiales</taxon>
        <taxon>Salicaceae</taxon>
        <taxon>Saliceae</taxon>
        <taxon>Populus</taxon>
    </lineage>
</organism>
<dbReference type="AlphaFoldDB" id="A0AAD6Q743"/>
<accession>A0AAD6Q743</accession>
<gene>
    <name evidence="1" type="ORF">NC653_027642</name>
</gene>
<dbReference type="Proteomes" id="UP001164929">
    <property type="component" value="Chromosome 11"/>
</dbReference>
<sequence length="34" mass="4066">MCRHYPTHSSPLINIDNKCPIQDTIREIWNLLEN</sequence>
<name>A0AAD6Q743_9ROSI</name>
<evidence type="ECO:0000313" key="2">
    <source>
        <dbReference type="Proteomes" id="UP001164929"/>
    </source>
</evidence>